<accession>A0A0R3N7Q9</accession>
<dbReference type="PANTHER" id="PTHR43065">
    <property type="entry name" value="SENSOR HISTIDINE KINASE"/>
    <property type="match status" value="1"/>
</dbReference>
<dbReference type="SMART" id="SM00388">
    <property type="entry name" value="HisKA"/>
    <property type="match status" value="1"/>
</dbReference>
<evidence type="ECO:0000313" key="7">
    <source>
        <dbReference type="Proteomes" id="UP000051660"/>
    </source>
</evidence>
<keyword evidence="3" id="KW-0597">Phosphoprotein</keyword>
<dbReference type="PROSITE" id="PS50109">
    <property type="entry name" value="HIS_KIN"/>
    <property type="match status" value="1"/>
</dbReference>
<organism evidence="6 7">
    <name type="scientific">Bradyrhizobium lablabi</name>
    <dbReference type="NCBI Taxonomy" id="722472"/>
    <lineage>
        <taxon>Bacteria</taxon>
        <taxon>Pseudomonadati</taxon>
        <taxon>Pseudomonadota</taxon>
        <taxon>Alphaproteobacteria</taxon>
        <taxon>Hyphomicrobiales</taxon>
        <taxon>Nitrobacteraceae</taxon>
        <taxon>Bradyrhizobium</taxon>
    </lineage>
</organism>
<name>A0A0R3N7Q9_9BRAD</name>
<comment type="catalytic activity">
    <reaction evidence="1">
        <text>ATP + protein L-histidine = ADP + protein N-phospho-L-histidine.</text>
        <dbReference type="EC" id="2.7.13.3"/>
    </reaction>
</comment>
<dbReference type="SUPFAM" id="SSF47384">
    <property type="entry name" value="Homodimeric domain of signal transducing histidine kinase"/>
    <property type="match status" value="1"/>
</dbReference>
<dbReference type="PRINTS" id="PR00344">
    <property type="entry name" value="BCTRLSENSOR"/>
</dbReference>
<dbReference type="OrthoDB" id="9789238at2"/>
<dbReference type="InterPro" id="IPR036890">
    <property type="entry name" value="HATPase_C_sf"/>
</dbReference>
<dbReference type="InterPro" id="IPR005467">
    <property type="entry name" value="His_kinase_dom"/>
</dbReference>
<dbReference type="GO" id="GO:0000155">
    <property type="term" value="F:phosphorelay sensor kinase activity"/>
    <property type="evidence" value="ECO:0007669"/>
    <property type="project" value="InterPro"/>
</dbReference>
<dbReference type="InterPro" id="IPR003661">
    <property type="entry name" value="HisK_dim/P_dom"/>
</dbReference>
<reference evidence="6 7" key="1">
    <citation type="submission" date="2014-03" db="EMBL/GenBank/DDBJ databases">
        <title>Bradyrhizobium valentinum sp. nov., isolated from effective nodules of Lupinus mariae-josephae, a lupine endemic of basic-lime soils in Eastern Spain.</title>
        <authorList>
            <person name="Duran D."/>
            <person name="Rey L."/>
            <person name="Navarro A."/>
            <person name="Busquets A."/>
            <person name="Imperial J."/>
            <person name="Ruiz-Argueso T."/>
        </authorList>
    </citation>
    <scope>NUCLEOTIDE SEQUENCE [LARGE SCALE GENOMIC DNA]</scope>
    <source>
        <strain evidence="6 7">CCBAU 23086</strain>
    </source>
</reference>
<evidence type="ECO:0000256" key="3">
    <source>
        <dbReference type="ARBA" id="ARBA00022553"/>
    </source>
</evidence>
<feature type="chain" id="PRO_5006445053" description="histidine kinase" evidence="4">
    <location>
        <begin position="22"/>
        <end position="618"/>
    </location>
</feature>
<evidence type="ECO:0000313" key="6">
    <source>
        <dbReference type="EMBL" id="KRR28090.1"/>
    </source>
</evidence>
<dbReference type="Gene3D" id="1.10.287.130">
    <property type="match status" value="1"/>
</dbReference>
<dbReference type="EMBL" id="LLYB01000033">
    <property type="protein sequence ID" value="KRR28090.1"/>
    <property type="molecule type" value="Genomic_DNA"/>
</dbReference>
<keyword evidence="4" id="KW-0732">Signal</keyword>
<evidence type="ECO:0000256" key="2">
    <source>
        <dbReference type="ARBA" id="ARBA00012438"/>
    </source>
</evidence>
<dbReference type="InterPro" id="IPR003594">
    <property type="entry name" value="HATPase_dom"/>
</dbReference>
<dbReference type="CDD" id="cd00082">
    <property type="entry name" value="HisKA"/>
    <property type="match status" value="1"/>
</dbReference>
<feature type="signal peptide" evidence="4">
    <location>
        <begin position="1"/>
        <end position="21"/>
    </location>
</feature>
<comment type="caution">
    <text evidence="6">The sequence shown here is derived from an EMBL/GenBank/DDBJ whole genome shotgun (WGS) entry which is preliminary data.</text>
</comment>
<dbReference type="InterPro" id="IPR004358">
    <property type="entry name" value="Sig_transdc_His_kin-like_C"/>
</dbReference>
<evidence type="ECO:0000259" key="5">
    <source>
        <dbReference type="PROSITE" id="PS50109"/>
    </source>
</evidence>
<gene>
    <name evidence="6" type="ORF">CQ14_31955</name>
</gene>
<dbReference type="Gene3D" id="3.40.50.2300">
    <property type="match status" value="2"/>
</dbReference>
<proteinExistence type="predicted"/>
<feature type="domain" description="Histidine kinase" evidence="5">
    <location>
        <begin position="396"/>
        <end position="611"/>
    </location>
</feature>
<protein>
    <recommendedName>
        <fullName evidence="2">histidine kinase</fullName>
        <ecNumber evidence="2">2.7.13.3</ecNumber>
    </recommendedName>
</protein>
<dbReference type="SUPFAM" id="SSF55874">
    <property type="entry name" value="ATPase domain of HSP90 chaperone/DNA topoisomerase II/histidine kinase"/>
    <property type="match status" value="1"/>
</dbReference>
<dbReference type="Gene3D" id="3.30.565.10">
    <property type="entry name" value="Histidine kinase-like ATPase, C-terminal domain"/>
    <property type="match status" value="1"/>
</dbReference>
<dbReference type="SMART" id="SM00387">
    <property type="entry name" value="HATPase_c"/>
    <property type="match status" value="1"/>
</dbReference>
<dbReference type="InterPro" id="IPR036097">
    <property type="entry name" value="HisK_dim/P_sf"/>
</dbReference>
<dbReference type="Proteomes" id="UP000051660">
    <property type="component" value="Unassembled WGS sequence"/>
</dbReference>
<dbReference type="EC" id="2.7.13.3" evidence="2"/>
<sequence length="618" mass="68998">MVRRLLVLLALTNGLPASVYASQPDHKRIMILHSVGREFRPWNEYARTMRAELDRQSPWPLDVQEHSLVAARSADVNSEAPFLRYLQALYANHPPDLVIGVGAPAASFIQRTRQQLFPATPVLFTTIEARRVDYSVLTGNDTVVAVTHRFLVLFESFLRISPETRTIAIVNGDSPNERFWRGEMQRELKPLEGRIEIRWYDKFSYEDTLKQLAALPSHSAIFWYQMVADAAGVAHEGDRALTRLYNVANAPIFTHDDSFFGREIVGGPMHSALGRSRIAVSVAMRILGGENPGEIKTPPSEFAVAKYDWRELQRWGISEARLPPGSEVHFREASAWEKYRWQIAAACGVVLLQATLISILLYERRRRHFAEVEARQRMSELAHVTRYSMAGELTTSIAHELNQPLGSILVNTETAALMLDSPTLDVNELKEILVDIKRDDQRAGEVIRRLRSLLKRAPFEAREIDLNQTVGETLDLVSSLAHARGVTVESVLSAAPLPVKGDRIQLQQVLLNLVMNAADAMAYLDKPQRRIVVRTARDRDFAEIEIADHGPGIPAGKLAEIFEPFYTSKPSGMGMGLSIARTIVEAHDGEISAENRGGEGALFRIRLPLALSSALAAS</sequence>
<dbReference type="Pfam" id="PF02518">
    <property type="entry name" value="HATPase_c"/>
    <property type="match status" value="1"/>
</dbReference>
<evidence type="ECO:0000256" key="1">
    <source>
        <dbReference type="ARBA" id="ARBA00000085"/>
    </source>
</evidence>
<dbReference type="AlphaFoldDB" id="A0A0R3N7Q9"/>
<evidence type="ECO:0000256" key="4">
    <source>
        <dbReference type="SAM" id="SignalP"/>
    </source>
</evidence>
<dbReference type="PANTHER" id="PTHR43065:SF42">
    <property type="entry name" value="TWO-COMPONENT SENSOR PPRA"/>
    <property type="match status" value="1"/>
</dbReference>